<sequence>MDQLIQDLQIVCTQLLPIIGAVVLVFLCILLRKVWHTVDALRKTIEGLDPTLRLVDKSIEKVQAPLDTVAKYSKTFDKVHDKTSAAIGKMTDFANDKLDSLKETIKTGVNPEDDLPAQVQEVEKETTNG</sequence>
<dbReference type="Proteomes" id="UP000284731">
    <property type="component" value="Unassembled WGS sequence"/>
</dbReference>
<reference evidence="3 4" key="1">
    <citation type="submission" date="2018-08" db="EMBL/GenBank/DDBJ databases">
        <title>A genome reference for cultivated species of the human gut microbiota.</title>
        <authorList>
            <person name="Zou Y."/>
            <person name="Xue W."/>
            <person name="Luo G."/>
        </authorList>
    </citation>
    <scope>NUCLEOTIDE SEQUENCE [LARGE SCALE GENOMIC DNA]</scope>
    <source>
        <strain evidence="3 4">AF18-46</strain>
    </source>
</reference>
<proteinExistence type="predicted"/>
<keyword evidence="2" id="KW-1133">Transmembrane helix</keyword>
<dbReference type="RefSeq" id="WP_118764752.1">
    <property type="nucleotide sequence ID" value="NZ_CABJCF010000002.1"/>
</dbReference>
<comment type="caution">
    <text evidence="3">The sequence shown here is derived from an EMBL/GenBank/DDBJ whole genome shotgun (WGS) entry which is preliminary data.</text>
</comment>
<keyword evidence="2" id="KW-0812">Transmembrane</keyword>
<evidence type="ECO:0000313" key="3">
    <source>
        <dbReference type="EMBL" id="RGT56217.1"/>
    </source>
</evidence>
<evidence type="ECO:0000256" key="1">
    <source>
        <dbReference type="SAM" id="MobiDB-lite"/>
    </source>
</evidence>
<feature type="region of interest" description="Disordered" evidence="1">
    <location>
        <begin position="107"/>
        <end position="129"/>
    </location>
</feature>
<protein>
    <recommendedName>
        <fullName evidence="5">DUF948 domain-containing protein</fullName>
    </recommendedName>
</protein>
<organism evidence="3 4">
    <name type="scientific">Solobacterium moorei</name>
    <dbReference type="NCBI Taxonomy" id="102148"/>
    <lineage>
        <taxon>Bacteria</taxon>
        <taxon>Bacillati</taxon>
        <taxon>Bacillota</taxon>
        <taxon>Erysipelotrichia</taxon>
        <taxon>Erysipelotrichales</taxon>
        <taxon>Erysipelotrichaceae</taxon>
        <taxon>Solobacterium</taxon>
    </lineage>
</organism>
<dbReference type="AlphaFoldDB" id="A0A412PF29"/>
<feature type="transmembrane region" description="Helical" evidence="2">
    <location>
        <begin position="15"/>
        <end position="35"/>
    </location>
</feature>
<evidence type="ECO:0008006" key="5">
    <source>
        <dbReference type="Google" id="ProtNLM"/>
    </source>
</evidence>
<evidence type="ECO:0000256" key="2">
    <source>
        <dbReference type="SAM" id="Phobius"/>
    </source>
</evidence>
<accession>A0A412PF29</accession>
<evidence type="ECO:0000313" key="4">
    <source>
        <dbReference type="Proteomes" id="UP000284731"/>
    </source>
</evidence>
<keyword evidence="2" id="KW-0472">Membrane</keyword>
<name>A0A412PF29_9FIRM</name>
<dbReference type="EMBL" id="QRWX01000002">
    <property type="protein sequence ID" value="RGT56217.1"/>
    <property type="molecule type" value="Genomic_DNA"/>
</dbReference>
<gene>
    <name evidence="3" type="ORF">DWX20_05260</name>
</gene>